<comment type="caution">
    <text evidence="1">The sequence shown here is derived from an EMBL/GenBank/DDBJ whole genome shotgun (WGS) entry which is preliminary data.</text>
</comment>
<dbReference type="Gene3D" id="3.40.50.880">
    <property type="match status" value="1"/>
</dbReference>
<dbReference type="PANTHER" id="PTHR43235:SF1">
    <property type="entry name" value="GLUTAMINE AMIDOTRANSFERASE PB2B2.05-RELATED"/>
    <property type="match status" value="1"/>
</dbReference>
<dbReference type="Proteomes" id="UP000441585">
    <property type="component" value="Unassembled WGS sequence"/>
</dbReference>
<accession>A0A6I2M9S6</accession>
<dbReference type="GO" id="GO:0006598">
    <property type="term" value="P:polyamine catabolic process"/>
    <property type="evidence" value="ECO:0007669"/>
    <property type="project" value="TreeGrafter"/>
</dbReference>
<evidence type="ECO:0000313" key="1">
    <source>
        <dbReference type="EMBL" id="MRX54559.1"/>
    </source>
</evidence>
<proteinExistence type="predicted"/>
<dbReference type="RefSeq" id="WP_154318619.1">
    <property type="nucleotide sequence ID" value="NZ_CAJGAA010000002.1"/>
</dbReference>
<dbReference type="PANTHER" id="PTHR43235">
    <property type="entry name" value="GLUTAMINE AMIDOTRANSFERASE PB2B2.05-RELATED"/>
    <property type="match status" value="1"/>
</dbReference>
<dbReference type="Pfam" id="PF07722">
    <property type="entry name" value="Peptidase_C26"/>
    <property type="match status" value="1"/>
</dbReference>
<name>A0A6I2M9S6_9BACI</name>
<sequence length="238" mass="25952">MDQSRPVIGISSSVVDHGDIPSVHVHQKYISSVIQAGGIPVVIPLIDDEMAKVIVSKCDGFILSGGEDVDPHSYGEDPDPKLRKTNGVRDEMETAVVKYAKETKKPVFGICRGIAMLNAALGGTVTQDIESTYENPIKHYQTADRPNPTHEIMVEKGSKLQDIFGTDTVRVNSMHHQAVGKLADGLVATAKASDGIVEGLEGTDNEWYVLAVQWHPEEMAAQDEAMHNLFKTFVDNCK</sequence>
<protein>
    <submittedName>
        <fullName evidence="1">Gamma-glutamyl-gamma-aminobutyrate hydrolase family protein</fullName>
    </submittedName>
</protein>
<dbReference type="InterPro" id="IPR044668">
    <property type="entry name" value="PuuD-like"/>
</dbReference>
<dbReference type="GO" id="GO:0033969">
    <property type="term" value="F:gamma-glutamyl-gamma-aminobutyrate hydrolase activity"/>
    <property type="evidence" value="ECO:0007669"/>
    <property type="project" value="TreeGrafter"/>
</dbReference>
<dbReference type="CDD" id="cd01745">
    <property type="entry name" value="GATase1_2"/>
    <property type="match status" value="1"/>
</dbReference>
<keyword evidence="1" id="KW-0378">Hydrolase</keyword>
<dbReference type="SUPFAM" id="SSF52317">
    <property type="entry name" value="Class I glutamine amidotransferase-like"/>
    <property type="match status" value="1"/>
</dbReference>
<organism evidence="1 2">
    <name type="scientific">Metabacillus idriensis</name>
    <dbReference type="NCBI Taxonomy" id="324768"/>
    <lineage>
        <taxon>Bacteria</taxon>
        <taxon>Bacillati</taxon>
        <taxon>Bacillota</taxon>
        <taxon>Bacilli</taxon>
        <taxon>Bacillales</taxon>
        <taxon>Bacillaceae</taxon>
        <taxon>Metabacillus</taxon>
    </lineage>
</organism>
<dbReference type="EMBL" id="WKKF01000002">
    <property type="protein sequence ID" value="MRX54559.1"/>
    <property type="molecule type" value="Genomic_DNA"/>
</dbReference>
<dbReference type="AlphaFoldDB" id="A0A6I2M9S6"/>
<dbReference type="InterPro" id="IPR011697">
    <property type="entry name" value="Peptidase_C26"/>
</dbReference>
<evidence type="ECO:0000313" key="2">
    <source>
        <dbReference type="Proteomes" id="UP000441585"/>
    </source>
</evidence>
<dbReference type="FunFam" id="3.40.50.880:FF:000030">
    <property type="entry name" value="Gamma-glutamyl-gamma-aminobutyrate hydrolase PuuD"/>
    <property type="match status" value="1"/>
</dbReference>
<reference evidence="1 2" key="1">
    <citation type="submission" date="2019-11" db="EMBL/GenBank/DDBJ databases">
        <title>Bacillus idriensis genome.</title>
        <authorList>
            <person name="Konopka E.N."/>
            <person name="Newman J.D."/>
        </authorList>
    </citation>
    <scope>NUCLEOTIDE SEQUENCE [LARGE SCALE GENOMIC DNA]</scope>
    <source>
        <strain evidence="1 2">DSM 19097</strain>
    </source>
</reference>
<dbReference type="PROSITE" id="PS51273">
    <property type="entry name" value="GATASE_TYPE_1"/>
    <property type="match status" value="1"/>
</dbReference>
<gene>
    <name evidence="1" type="ORF">GJU41_11310</name>
</gene>
<dbReference type="GO" id="GO:0005829">
    <property type="term" value="C:cytosol"/>
    <property type="evidence" value="ECO:0007669"/>
    <property type="project" value="TreeGrafter"/>
</dbReference>
<dbReference type="InterPro" id="IPR029062">
    <property type="entry name" value="Class_I_gatase-like"/>
</dbReference>
<keyword evidence="2" id="KW-1185">Reference proteome</keyword>